<name>A0A8C0QA16_CANLF</name>
<reference evidence="1" key="2">
    <citation type="submission" date="2025-08" db="UniProtKB">
        <authorList>
            <consortium name="Ensembl"/>
        </authorList>
    </citation>
    <scope>IDENTIFICATION</scope>
</reference>
<accession>A0A8C0QA16</accession>
<proteinExistence type="predicted"/>
<protein>
    <submittedName>
        <fullName evidence="1">Uncharacterized protein</fullName>
    </submittedName>
</protein>
<dbReference type="Proteomes" id="UP000694542">
    <property type="component" value="Chromosome 15"/>
</dbReference>
<organism evidence="1 2">
    <name type="scientific">Canis lupus familiaris</name>
    <name type="common">Dog</name>
    <name type="synonym">Canis familiaris</name>
    <dbReference type="NCBI Taxonomy" id="9615"/>
    <lineage>
        <taxon>Eukaryota</taxon>
        <taxon>Metazoa</taxon>
        <taxon>Chordata</taxon>
        <taxon>Craniata</taxon>
        <taxon>Vertebrata</taxon>
        <taxon>Euteleostomi</taxon>
        <taxon>Mammalia</taxon>
        <taxon>Eutheria</taxon>
        <taxon>Laurasiatheria</taxon>
        <taxon>Carnivora</taxon>
        <taxon>Caniformia</taxon>
        <taxon>Canidae</taxon>
        <taxon>Canis</taxon>
    </lineage>
</organism>
<reference evidence="1" key="1">
    <citation type="submission" date="2018-10" db="EMBL/GenBank/DDBJ databases">
        <title>De novo assembly of a Great Dane genome.</title>
        <authorList>
            <person name="Kidd J.M."/>
            <person name="Pendleton A.L."/>
            <person name="Shen F."/>
            <person name="Emery S."/>
        </authorList>
    </citation>
    <scope>NUCLEOTIDE SEQUENCE [LARGE SCALE GENOMIC DNA]</scope>
    <source>
        <strain evidence="1">Great Dane</strain>
    </source>
</reference>
<evidence type="ECO:0000313" key="1">
    <source>
        <dbReference type="Ensembl" id="ENSCAFP00040007911.1"/>
    </source>
</evidence>
<evidence type="ECO:0000313" key="2">
    <source>
        <dbReference type="Proteomes" id="UP000694542"/>
    </source>
</evidence>
<dbReference type="AlphaFoldDB" id="A0A8C0QA16"/>
<dbReference type="Ensembl" id="ENSCAFT00040009110.1">
    <property type="protein sequence ID" value="ENSCAFP00040007911.1"/>
    <property type="gene ID" value="ENSCAFG00040004837.1"/>
</dbReference>
<sequence>MFTMLCINGTTPCPPSPPLWLYDFLLFFKNTWKQCPLQGWLGARPIHLSGCLPLPHGIPLPLPCARCSVVYISSPRHGAHAPRDTILSLVLAPGALYKELGDWAKTQTPSL</sequence>